<dbReference type="Pfam" id="PF00710">
    <property type="entry name" value="Asparaginase"/>
    <property type="match status" value="1"/>
</dbReference>
<feature type="active site" evidence="1">
    <location>
        <position position="110"/>
    </location>
</feature>
<dbReference type="Gene3D" id="3.40.50.1170">
    <property type="entry name" value="L-asparaginase, N-terminal domain"/>
    <property type="match status" value="1"/>
</dbReference>
<name>A0AAW3JSE6_9FIRM</name>
<dbReference type="InterPro" id="IPR006034">
    <property type="entry name" value="Asparaginase/glutaminase-like"/>
</dbReference>
<evidence type="ECO:0000313" key="4">
    <source>
        <dbReference type="Proteomes" id="UP000050833"/>
    </source>
</evidence>
<evidence type="ECO:0000313" key="3">
    <source>
        <dbReference type="EMBL" id="KQC85772.1"/>
    </source>
</evidence>
<dbReference type="PIRSF" id="PIRSF500176">
    <property type="entry name" value="L_ASNase"/>
    <property type="match status" value="1"/>
</dbReference>
<reference evidence="3 4" key="1">
    <citation type="submission" date="2015-10" db="EMBL/GenBank/DDBJ databases">
        <title>Butyribacter intestini gen. nov., sp. nov., a butyric acid-producing bacterium of the family Lachnospiraceae isolated from the human faeces.</title>
        <authorList>
            <person name="Zou Y."/>
            <person name="Xue W."/>
            <person name="Luo G."/>
            <person name="Lv M."/>
        </authorList>
    </citation>
    <scope>NUCLEOTIDE SEQUENCE [LARGE SCALE GENOMIC DNA]</scope>
    <source>
        <strain evidence="3 4">TF01-11</strain>
    </source>
</reference>
<dbReference type="InterPro" id="IPR027475">
    <property type="entry name" value="Asparaginase/glutaminase_AS2"/>
</dbReference>
<dbReference type="InterPro" id="IPR037152">
    <property type="entry name" value="L-asparaginase_N_sf"/>
</dbReference>
<dbReference type="InterPro" id="IPR027474">
    <property type="entry name" value="L-asparaginase_N"/>
</dbReference>
<dbReference type="PROSITE" id="PS51732">
    <property type="entry name" value="ASN_GLN_ASE_3"/>
    <property type="match status" value="1"/>
</dbReference>
<evidence type="ECO:0000256" key="1">
    <source>
        <dbReference type="PROSITE-ProRule" id="PRU10100"/>
    </source>
</evidence>
<gene>
    <name evidence="3" type="ORF">APZ18_00775</name>
</gene>
<dbReference type="PANTHER" id="PTHR11707:SF28">
    <property type="entry name" value="60 KDA LYSOPHOSPHOLIPASE"/>
    <property type="match status" value="1"/>
</dbReference>
<organism evidence="3 4">
    <name type="scientific">Butyribacter intestini</name>
    <dbReference type="NCBI Taxonomy" id="1703332"/>
    <lineage>
        <taxon>Bacteria</taxon>
        <taxon>Bacillati</taxon>
        <taxon>Bacillota</taxon>
        <taxon>Clostridia</taxon>
        <taxon>Lachnospirales</taxon>
        <taxon>Lachnospiraceae</taxon>
        <taxon>Butyribacter</taxon>
    </lineage>
</organism>
<dbReference type="Proteomes" id="UP000050833">
    <property type="component" value="Unassembled WGS sequence"/>
</dbReference>
<accession>A0AAW3JSE6</accession>
<sequence>MKVLVAFTGGTIGSTITDGYAAPDADKKYRLINMYEEKIKSSKAGETKDDECAGSLFSGLETEKIEFVMESPYQELSENNTCSTMLFLAKYIKEQIESEKYDGIIITHGTDTLQYTSAMLGYMFDDVSIPIVLVSSNYVLEDKRANGLINFAYAVEFVKGRYGNGLFVSYYNTGDVQRIHRGTRVMEHCAYTDDVFSVKNSEYGCFKDGKFVKNTKVDLYRKNKTYTKADYKSSENDMTIKDDKSEEYSRTFTDKSKEKPALFKKPDIADIILKKADIDKSFSDIQIIKPFPGMAYGLLSDDVKAVIHLTYHSGTMCSKNPGLEEFAAETIKRNIPVFIYGAGDSVDYDSVKIYDKLNFKVLPVSSLTAMTVKLWLGSIIYDDMDKLVEFMFADISGDFDF</sequence>
<dbReference type="PRINTS" id="PR00139">
    <property type="entry name" value="ASNGLNASE"/>
</dbReference>
<dbReference type="GO" id="GO:0004067">
    <property type="term" value="F:asparaginase activity"/>
    <property type="evidence" value="ECO:0007669"/>
    <property type="project" value="UniProtKB-UniRule"/>
</dbReference>
<dbReference type="PROSITE" id="PS00917">
    <property type="entry name" value="ASN_GLN_ASE_2"/>
    <property type="match status" value="1"/>
</dbReference>
<dbReference type="InterPro" id="IPR036152">
    <property type="entry name" value="Asp/glu_Ase-like_sf"/>
</dbReference>
<dbReference type="AlphaFoldDB" id="A0AAW3JSE6"/>
<dbReference type="PANTHER" id="PTHR11707">
    <property type="entry name" value="L-ASPARAGINASE"/>
    <property type="match status" value="1"/>
</dbReference>
<dbReference type="RefSeq" id="WP_055940645.1">
    <property type="nucleotide sequence ID" value="NZ_JAQDCV010000006.1"/>
</dbReference>
<dbReference type="EMBL" id="LLKB01000001">
    <property type="protein sequence ID" value="KQC85772.1"/>
    <property type="molecule type" value="Genomic_DNA"/>
</dbReference>
<comment type="caution">
    <text evidence="3">The sequence shown here is derived from an EMBL/GenBank/DDBJ whole genome shotgun (WGS) entry which is preliminary data.</text>
</comment>
<dbReference type="SUPFAM" id="SSF53774">
    <property type="entry name" value="Glutaminase/Asparaginase"/>
    <property type="match status" value="2"/>
</dbReference>
<evidence type="ECO:0000259" key="2">
    <source>
        <dbReference type="Pfam" id="PF00710"/>
    </source>
</evidence>
<proteinExistence type="predicted"/>
<feature type="domain" description="L-asparaginase N-terminal" evidence="2">
    <location>
        <begin position="2"/>
        <end position="201"/>
    </location>
</feature>
<keyword evidence="4" id="KW-1185">Reference proteome</keyword>
<dbReference type="SMART" id="SM00870">
    <property type="entry name" value="Asparaginase"/>
    <property type="match status" value="1"/>
</dbReference>
<dbReference type="PIRSF" id="PIRSF001220">
    <property type="entry name" value="L-ASNase_gatD"/>
    <property type="match status" value="1"/>
</dbReference>
<protein>
    <recommendedName>
        <fullName evidence="2">L-asparaginase N-terminal domain-containing protein</fullName>
    </recommendedName>
</protein>